<dbReference type="Pfam" id="PF03551">
    <property type="entry name" value="PadR"/>
    <property type="match status" value="1"/>
</dbReference>
<dbReference type="PANTHER" id="PTHR43252:SF6">
    <property type="entry name" value="NEGATIVE TRANSCRIPTION REGULATOR PADR"/>
    <property type="match status" value="1"/>
</dbReference>
<accession>A0A346Y5J7</accession>
<feature type="compositionally biased region" description="Polar residues" evidence="1">
    <location>
        <begin position="221"/>
        <end position="234"/>
    </location>
</feature>
<dbReference type="OrthoDB" id="2374094at2"/>
<name>A0A346Y5J7_9ACTN</name>
<evidence type="ECO:0000259" key="2">
    <source>
        <dbReference type="Pfam" id="PF03551"/>
    </source>
</evidence>
<dbReference type="PANTHER" id="PTHR43252">
    <property type="entry name" value="TRANSCRIPTIONAL REGULATOR YQJI"/>
    <property type="match status" value="1"/>
</dbReference>
<dbReference type="InterPro" id="IPR036390">
    <property type="entry name" value="WH_DNA-bd_sf"/>
</dbReference>
<feature type="region of interest" description="Disordered" evidence="1">
    <location>
        <begin position="169"/>
        <end position="234"/>
    </location>
</feature>
<evidence type="ECO:0000256" key="1">
    <source>
        <dbReference type="SAM" id="MobiDB-lite"/>
    </source>
</evidence>
<feature type="domain" description="Transcription regulator PadR N-terminal" evidence="2">
    <location>
        <begin position="6"/>
        <end position="78"/>
    </location>
</feature>
<keyword evidence="4" id="KW-1185">Reference proteome</keyword>
<dbReference type="SUPFAM" id="SSF46785">
    <property type="entry name" value="Winged helix' DNA-binding domain"/>
    <property type="match status" value="1"/>
</dbReference>
<evidence type="ECO:0000313" key="3">
    <source>
        <dbReference type="EMBL" id="AXV09744.1"/>
    </source>
</evidence>
<dbReference type="RefSeq" id="WP_114593878.1">
    <property type="nucleotide sequence ID" value="NZ_CP031165.1"/>
</dbReference>
<dbReference type="AlphaFoldDB" id="A0A346Y5J7"/>
<reference evidence="3 4" key="1">
    <citation type="submission" date="2018-09" db="EMBL/GenBank/DDBJ databases">
        <title>Complete genome sequence of Euzebya sp. DY32-46 isolated from seawater of Pacific Ocean.</title>
        <authorList>
            <person name="Xu L."/>
            <person name="Wu Y.-H."/>
            <person name="Xu X.-W."/>
        </authorList>
    </citation>
    <scope>NUCLEOTIDE SEQUENCE [LARGE SCALE GENOMIC DNA]</scope>
    <source>
        <strain evidence="3 4">DY32-46</strain>
    </source>
</reference>
<gene>
    <name evidence="3" type="ORF">DVS28_a5088</name>
</gene>
<dbReference type="Gene3D" id="1.10.10.10">
    <property type="entry name" value="Winged helix-like DNA-binding domain superfamily/Winged helix DNA-binding domain"/>
    <property type="match status" value="1"/>
</dbReference>
<dbReference type="InterPro" id="IPR036388">
    <property type="entry name" value="WH-like_DNA-bd_sf"/>
</dbReference>
<dbReference type="InterPro" id="IPR005149">
    <property type="entry name" value="Tscrpt_reg_PadR_N"/>
</dbReference>
<protein>
    <submittedName>
        <fullName evidence="3">Transcriptional regulator, PadR family</fullName>
    </submittedName>
</protein>
<dbReference type="KEGG" id="euz:DVS28_a5088"/>
<dbReference type="Proteomes" id="UP000264006">
    <property type="component" value="Chromosome"/>
</dbReference>
<sequence>MLELAVLGLLKERAMHGYELKRQLGQRLGFFWTVSFGSLYPTLKKLEGKGVVERVPDTDGRSRRRQVYRITEAGEAEFLELIGQGSTSAWEEEKFPLRFAFFRYLNTETRVWLLQRRRDYLEDRLLQGRTALNRARRGRADPYTLSLMRHGIETTEHDLKWIEELLTAEANPGRPDDPHDDITPYYDLPDEDRPTGPDRAPQQAPESPTEPPASVADTSEPHTSPTPATQESSR</sequence>
<dbReference type="EMBL" id="CP031165">
    <property type="protein sequence ID" value="AXV09744.1"/>
    <property type="molecule type" value="Genomic_DNA"/>
</dbReference>
<evidence type="ECO:0000313" key="4">
    <source>
        <dbReference type="Proteomes" id="UP000264006"/>
    </source>
</evidence>
<organism evidence="3 4">
    <name type="scientific">Euzebya pacifica</name>
    <dbReference type="NCBI Taxonomy" id="1608957"/>
    <lineage>
        <taxon>Bacteria</taxon>
        <taxon>Bacillati</taxon>
        <taxon>Actinomycetota</taxon>
        <taxon>Nitriliruptoria</taxon>
        <taxon>Euzebyales</taxon>
    </lineage>
</organism>
<proteinExistence type="predicted"/>